<dbReference type="HOGENOM" id="CLU_2358277_0_0_0"/>
<keyword evidence="1" id="KW-1133">Transmembrane helix</keyword>
<feature type="transmembrane region" description="Helical" evidence="1">
    <location>
        <begin position="38"/>
        <end position="62"/>
    </location>
</feature>
<keyword evidence="3" id="KW-1185">Reference proteome</keyword>
<evidence type="ECO:0000256" key="1">
    <source>
        <dbReference type="SAM" id="Phobius"/>
    </source>
</evidence>
<dbReference type="EMBL" id="CP001275">
    <property type="protein sequence ID" value="ACM05777.1"/>
    <property type="molecule type" value="Genomic_DNA"/>
</dbReference>
<feature type="transmembrane region" description="Helical" evidence="1">
    <location>
        <begin position="74"/>
        <end position="93"/>
    </location>
</feature>
<reference evidence="2 3" key="1">
    <citation type="journal article" date="2009" name="PLoS ONE">
        <title>Complete genome sequence of the aerobic CO-oxidizing thermophile Thermomicrobium roseum.</title>
        <authorList>
            <person name="Wu D."/>
            <person name="Raymond J."/>
            <person name="Wu M."/>
            <person name="Chatterji S."/>
            <person name="Ren Q."/>
            <person name="Graham J.E."/>
            <person name="Bryant D.A."/>
            <person name="Robb F."/>
            <person name="Colman A."/>
            <person name="Tallon L.J."/>
            <person name="Badger J.H."/>
            <person name="Madupu R."/>
            <person name="Ward N.L."/>
            <person name="Eisen J.A."/>
        </authorList>
    </citation>
    <scope>NUCLEOTIDE SEQUENCE [LARGE SCALE GENOMIC DNA]</scope>
    <source>
        <strain evidence="3">ATCC 27502 / DSM 5159 / P-2</strain>
    </source>
</reference>
<feature type="transmembrane region" description="Helical" evidence="1">
    <location>
        <begin position="6"/>
        <end position="26"/>
    </location>
</feature>
<dbReference type="KEGG" id="tro:trd_1498"/>
<dbReference type="AlphaFoldDB" id="B9KZM8"/>
<dbReference type="eggNOG" id="ENOG5031ZTE">
    <property type="taxonomic scope" value="Bacteria"/>
</dbReference>
<sequence>MALDTGLPAGLLLASLLGSMLGLGWHAVFGRRIWQLPLYWLGGVLGFGIGSVASQLLGMVLYRLGTVPLVEGGLGALFVLGILWLVTTPAEAARSRRARQRVRRNGDRSSGEG</sequence>
<evidence type="ECO:0000313" key="2">
    <source>
        <dbReference type="EMBL" id="ACM05777.1"/>
    </source>
</evidence>
<dbReference type="STRING" id="309801.trd_1498"/>
<dbReference type="Proteomes" id="UP000000447">
    <property type="component" value="Chromosome"/>
</dbReference>
<keyword evidence="1" id="KW-0812">Transmembrane</keyword>
<gene>
    <name evidence="2" type="ordered locus">trd_1498</name>
</gene>
<proteinExistence type="predicted"/>
<accession>B9KZM8</accession>
<keyword evidence="1" id="KW-0472">Membrane</keyword>
<organism evidence="2 3">
    <name type="scientific">Thermomicrobium roseum (strain ATCC 27502 / DSM 5159 / P-2)</name>
    <dbReference type="NCBI Taxonomy" id="309801"/>
    <lineage>
        <taxon>Bacteria</taxon>
        <taxon>Pseudomonadati</taxon>
        <taxon>Thermomicrobiota</taxon>
        <taxon>Thermomicrobia</taxon>
        <taxon>Thermomicrobiales</taxon>
        <taxon>Thermomicrobiaceae</taxon>
        <taxon>Thermomicrobium</taxon>
    </lineage>
</organism>
<name>B9KZM8_THERP</name>
<dbReference type="RefSeq" id="WP_015922445.1">
    <property type="nucleotide sequence ID" value="NC_011959.1"/>
</dbReference>
<dbReference type="OrthoDB" id="167018at2"/>
<evidence type="ECO:0000313" key="3">
    <source>
        <dbReference type="Proteomes" id="UP000000447"/>
    </source>
</evidence>
<protein>
    <submittedName>
        <fullName evidence="2">Putative membrane protein mmpL7</fullName>
    </submittedName>
</protein>